<dbReference type="GO" id="GO:0006355">
    <property type="term" value="P:regulation of DNA-templated transcription"/>
    <property type="evidence" value="ECO:0007669"/>
    <property type="project" value="UniProtKB-ARBA"/>
</dbReference>
<dbReference type="CDD" id="cd00090">
    <property type="entry name" value="HTH_ARSR"/>
    <property type="match status" value="1"/>
</dbReference>
<organism evidence="6 7">
    <name type="scientific">Halalkalicoccus tibetensis</name>
    <dbReference type="NCBI Taxonomy" id="175632"/>
    <lineage>
        <taxon>Archaea</taxon>
        <taxon>Methanobacteriati</taxon>
        <taxon>Methanobacteriota</taxon>
        <taxon>Stenosarchaea group</taxon>
        <taxon>Halobacteria</taxon>
        <taxon>Halobacteriales</taxon>
        <taxon>Halococcaceae</taxon>
        <taxon>Halalkalicoccus</taxon>
    </lineage>
</organism>
<evidence type="ECO:0000256" key="1">
    <source>
        <dbReference type="ARBA" id="ARBA00023015"/>
    </source>
</evidence>
<dbReference type="PANTHER" id="PTHR30136">
    <property type="entry name" value="HELIX-TURN-HELIX TRANSCRIPTIONAL REGULATOR, ICLR FAMILY"/>
    <property type="match status" value="1"/>
</dbReference>
<dbReference type="Gene3D" id="1.10.10.10">
    <property type="entry name" value="Winged helix-like DNA-binding domain superfamily/Winged helix DNA-binding domain"/>
    <property type="match status" value="1"/>
</dbReference>
<dbReference type="Proteomes" id="UP001596312">
    <property type="component" value="Unassembled WGS sequence"/>
</dbReference>
<proteinExistence type="predicted"/>
<keyword evidence="2" id="KW-0238">DNA-binding</keyword>
<sequence>MATDEPVTVRATETSFRILDALRALEGAGVTELASHLDLPKSTVHNHLQTLRRNEYVTKHGSAYDVGLRFLQLGEYARDRRGIATIGPPEIDKLAEETREMANLLVEEHGRGVFLYRAKGADAVHMDTHAGKRVHLHTTGFGKSILAHLPAARVEAILDRHGLPSATPNTITDRDRLMDELETIRERGYAYDDEERLEGLRCVAAPIVVDGTVLGAVSVSGPKSRMSSEWYTEELPGLTMSTANVIEINSTYA</sequence>
<evidence type="ECO:0000256" key="3">
    <source>
        <dbReference type="ARBA" id="ARBA00023163"/>
    </source>
</evidence>
<dbReference type="Pfam" id="PF01614">
    <property type="entry name" value="IclR_C"/>
    <property type="match status" value="1"/>
</dbReference>
<dbReference type="InterPro" id="IPR036390">
    <property type="entry name" value="WH_DNA-bd_sf"/>
</dbReference>
<dbReference type="InterPro" id="IPR036388">
    <property type="entry name" value="WH-like_DNA-bd_sf"/>
</dbReference>
<accession>A0ABD5V4S2</accession>
<dbReference type="PROSITE" id="PS51077">
    <property type="entry name" value="HTH_ICLR"/>
    <property type="match status" value="1"/>
</dbReference>
<evidence type="ECO:0000313" key="7">
    <source>
        <dbReference type="Proteomes" id="UP001596312"/>
    </source>
</evidence>
<dbReference type="InterPro" id="IPR014757">
    <property type="entry name" value="Tscrpt_reg_IclR_C"/>
</dbReference>
<dbReference type="Pfam" id="PF09339">
    <property type="entry name" value="HTH_IclR"/>
    <property type="match status" value="1"/>
</dbReference>
<keyword evidence="1" id="KW-0805">Transcription regulation</keyword>
<gene>
    <name evidence="6" type="ORF">ACFQGH_14820</name>
</gene>
<evidence type="ECO:0000256" key="2">
    <source>
        <dbReference type="ARBA" id="ARBA00023125"/>
    </source>
</evidence>
<dbReference type="GO" id="GO:0003677">
    <property type="term" value="F:DNA binding"/>
    <property type="evidence" value="ECO:0007669"/>
    <property type="project" value="UniProtKB-KW"/>
</dbReference>
<dbReference type="EMBL" id="JBHSXQ010000004">
    <property type="protein sequence ID" value="MFC6906467.1"/>
    <property type="molecule type" value="Genomic_DNA"/>
</dbReference>
<dbReference type="InterPro" id="IPR029016">
    <property type="entry name" value="GAF-like_dom_sf"/>
</dbReference>
<evidence type="ECO:0000259" key="5">
    <source>
        <dbReference type="PROSITE" id="PS51078"/>
    </source>
</evidence>
<evidence type="ECO:0000259" key="4">
    <source>
        <dbReference type="PROSITE" id="PS51077"/>
    </source>
</evidence>
<reference evidence="6 7" key="1">
    <citation type="journal article" date="2019" name="Int. J. Syst. Evol. Microbiol.">
        <title>The Global Catalogue of Microorganisms (GCM) 10K type strain sequencing project: providing services to taxonomists for standard genome sequencing and annotation.</title>
        <authorList>
            <consortium name="The Broad Institute Genomics Platform"/>
            <consortium name="The Broad Institute Genome Sequencing Center for Infectious Disease"/>
            <person name="Wu L."/>
            <person name="Ma J."/>
        </authorList>
    </citation>
    <scope>NUCLEOTIDE SEQUENCE [LARGE SCALE GENOMIC DNA]</scope>
    <source>
        <strain evidence="6 7">CGMCC 1.3240</strain>
    </source>
</reference>
<dbReference type="AlphaFoldDB" id="A0ABD5V4S2"/>
<dbReference type="InterPro" id="IPR005471">
    <property type="entry name" value="Tscrpt_reg_IclR_N"/>
</dbReference>
<name>A0ABD5V4S2_9EURY</name>
<dbReference type="SMART" id="SM00346">
    <property type="entry name" value="HTH_ICLR"/>
    <property type="match status" value="1"/>
</dbReference>
<comment type="caution">
    <text evidence="6">The sequence shown here is derived from an EMBL/GenBank/DDBJ whole genome shotgun (WGS) entry which is preliminary data.</text>
</comment>
<evidence type="ECO:0000313" key="6">
    <source>
        <dbReference type="EMBL" id="MFC6906467.1"/>
    </source>
</evidence>
<dbReference type="Gene3D" id="3.30.450.40">
    <property type="match status" value="1"/>
</dbReference>
<dbReference type="SUPFAM" id="SSF46785">
    <property type="entry name" value="Winged helix' DNA-binding domain"/>
    <property type="match status" value="1"/>
</dbReference>
<protein>
    <submittedName>
        <fullName evidence="6">IclR family transcriptional regulator</fullName>
    </submittedName>
</protein>
<feature type="domain" description="IclR-ED" evidence="5">
    <location>
        <begin position="69"/>
        <end position="253"/>
    </location>
</feature>
<keyword evidence="3" id="KW-0804">Transcription</keyword>
<dbReference type="InterPro" id="IPR011991">
    <property type="entry name" value="ArsR-like_HTH"/>
</dbReference>
<dbReference type="SUPFAM" id="SSF55781">
    <property type="entry name" value="GAF domain-like"/>
    <property type="match status" value="1"/>
</dbReference>
<dbReference type="RefSeq" id="WP_340605037.1">
    <property type="nucleotide sequence ID" value="NZ_JBBMXV010000004.1"/>
</dbReference>
<keyword evidence="7" id="KW-1185">Reference proteome</keyword>
<dbReference type="InterPro" id="IPR050707">
    <property type="entry name" value="HTH_MetabolicPath_Reg"/>
</dbReference>
<dbReference type="PROSITE" id="PS51078">
    <property type="entry name" value="ICLR_ED"/>
    <property type="match status" value="1"/>
</dbReference>
<dbReference type="PANTHER" id="PTHR30136:SF35">
    <property type="entry name" value="HTH-TYPE TRANSCRIPTIONAL REGULATOR RV1719"/>
    <property type="match status" value="1"/>
</dbReference>
<feature type="domain" description="HTH iclR-type" evidence="4">
    <location>
        <begin position="9"/>
        <end position="68"/>
    </location>
</feature>